<keyword evidence="2" id="KW-1133">Transmembrane helix</keyword>
<feature type="compositionally biased region" description="Basic and acidic residues" evidence="1">
    <location>
        <begin position="354"/>
        <end position="363"/>
    </location>
</feature>
<comment type="caution">
    <text evidence="3">The sequence shown here is derived from an EMBL/GenBank/DDBJ whole genome shotgun (WGS) entry which is preliminary data.</text>
</comment>
<feature type="region of interest" description="Disordered" evidence="1">
    <location>
        <begin position="353"/>
        <end position="375"/>
    </location>
</feature>
<accession>A0AAV5GDF8</accession>
<dbReference type="Proteomes" id="UP001342314">
    <property type="component" value="Unassembled WGS sequence"/>
</dbReference>
<sequence length="518" mass="57425">MYTPGDVLTDDDKVALLPPRDVEAGEWDSPPPSPVVAHFRRGRRPLLLASFLISTFVLALSACWPLSRSVTHRTPVDALDLPVVELPLPIELLDDSRFLVLTVIGEQESRAQYHLIQLARLANTLNRTLVLPRISYSRFNSCGKQSFDFIYDVPTFAERNEVRPVEQRDFEDWLASQALPVSARAVRLCENAPGELDRWIPDPAYNDHQPTQCLEESKLDHGAREPLRYCTRGRAGVQNVPSELQQLDAEDPVAVLLMYYDLRSPMLGEMTDDDLSESFDNEQSWHDVASAVLDLMGPAIGVHWRTERISAAALEPCGSGLVDALVAIHDQNPDLSAVYLATDYPIELLSRSPSRLDDAKNDPDGPTFDLPEGRPRAHSDTLTRLLTPAHHLAMSHFLSSFHSLATPAGLNLSTYHSLLSHLPAHLSRWATQDSAPAIVSQLVLRQTELFLAGEPNHKGGEQLRPACARDSTWTSRVTRARRKTLLAAAEHGGVVDVGEGDRTLRNLVARWSTDGQAV</sequence>
<evidence type="ECO:0000313" key="4">
    <source>
        <dbReference type="Proteomes" id="UP001342314"/>
    </source>
</evidence>
<evidence type="ECO:0008006" key="5">
    <source>
        <dbReference type="Google" id="ProtNLM"/>
    </source>
</evidence>
<dbReference type="AlphaFoldDB" id="A0AAV5GDF8"/>
<reference evidence="3 4" key="1">
    <citation type="submission" date="2021-12" db="EMBL/GenBank/DDBJ databases">
        <title>High titer production of polyol ester of fatty acids by Rhodotorula paludigena BS15 towards product separation-free biomass refinery.</title>
        <authorList>
            <person name="Mano J."/>
            <person name="Ono H."/>
            <person name="Tanaka T."/>
            <person name="Naito K."/>
            <person name="Sushida H."/>
            <person name="Ike M."/>
            <person name="Tokuyasu K."/>
            <person name="Kitaoka M."/>
        </authorList>
    </citation>
    <scope>NUCLEOTIDE SEQUENCE [LARGE SCALE GENOMIC DNA]</scope>
    <source>
        <strain evidence="3 4">BS15</strain>
    </source>
</reference>
<evidence type="ECO:0000256" key="2">
    <source>
        <dbReference type="SAM" id="Phobius"/>
    </source>
</evidence>
<protein>
    <recommendedName>
        <fullName evidence="5">Proteophosphoglycan 5</fullName>
    </recommendedName>
</protein>
<dbReference type="Gene3D" id="3.40.50.11350">
    <property type="match status" value="1"/>
</dbReference>
<feature type="transmembrane region" description="Helical" evidence="2">
    <location>
        <begin position="46"/>
        <end position="67"/>
    </location>
</feature>
<keyword evidence="4" id="KW-1185">Reference proteome</keyword>
<name>A0AAV5GDF8_9BASI</name>
<evidence type="ECO:0000256" key="1">
    <source>
        <dbReference type="SAM" id="MobiDB-lite"/>
    </source>
</evidence>
<proteinExistence type="predicted"/>
<keyword evidence="2" id="KW-0812">Transmembrane</keyword>
<organism evidence="3 4">
    <name type="scientific">Rhodotorula paludigena</name>
    <dbReference type="NCBI Taxonomy" id="86838"/>
    <lineage>
        <taxon>Eukaryota</taxon>
        <taxon>Fungi</taxon>
        <taxon>Dikarya</taxon>
        <taxon>Basidiomycota</taxon>
        <taxon>Pucciniomycotina</taxon>
        <taxon>Microbotryomycetes</taxon>
        <taxon>Sporidiobolales</taxon>
        <taxon>Sporidiobolaceae</taxon>
        <taxon>Rhodotorula</taxon>
    </lineage>
</organism>
<dbReference type="EMBL" id="BQKY01000007">
    <property type="protein sequence ID" value="GJN90501.1"/>
    <property type="molecule type" value="Genomic_DNA"/>
</dbReference>
<evidence type="ECO:0000313" key="3">
    <source>
        <dbReference type="EMBL" id="GJN90501.1"/>
    </source>
</evidence>
<keyword evidence="2" id="KW-0472">Membrane</keyword>
<gene>
    <name evidence="3" type="ORF">Rhopal_003512-T1</name>
</gene>